<reference evidence="4 5" key="1">
    <citation type="submission" date="2020-02" db="EMBL/GenBank/DDBJ databases">
        <title>Full genome sequence of Nocardioides sp. R-3366.</title>
        <authorList>
            <person name="Im W.-T."/>
        </authorList>
    </citation>
    <scope>NUCLEOTIDE SEQUENCE [LARGE SCALE GENOMIC DNA]</scope>
    <source>
        <strain evidence="4 5">R-3366</strain>
    </source>
</reference>
<organism evidence="4 5">
    <name type="scientific">Nocardioides anomalus</name>
    <dbReference type="NCBI Taxonomy" id="2712223"/>
    <lineage>
        <taxon>Bacteria</taxon>
        <taxon>Bacillati</taxon>
        <taxon>Actinomycetota</taxon>
        <taxon>Actinomycetes</taxon>
        <taxon>Propionibacteriales</taxon>
        <taxon>Nocardioidaceae</taxon>
        <taxon>Nocardioides</taxon>
    </lineage>
</organism>
<accession>A0A6G6WDT0</accession>
<dbReference type="Pfam" id="PF14344">
    <property type="entry name" value="DUF4397"/>
    <property type="match status" value="1"/>
</dbReference>
<dbReference type="AlphaFoldDB" id="A0A6G6WDT0"/>
<gene>
    <name evidence="4" type="ORF">G5V58_11860</name>
</gene>
<evidence type="ECO:0000313" key="4">
    <source>
        <dbReference type="EMBL" id="QIG43369.1"/>
    </source>
</evidence>
<keyword evidence="1" id="KW-1133">Transmembrane helix</keyword>
<dbReference type="EMBL" id="CP049257">
    <property type="protein sequence ID" value="QIG43369.1"/>
    <property type="molecule type" value="Genomic_DNA"/>
</dbReference>
<evidence type="ECO:0000313" key="5">
    <source>
        <dbReference type="Proteomes" id="UP000502996"/>
    </source>
</evidence>
<keyword evidence="1" id="KW-0812">Transmembrane</keyword>
<feature type="transmembrane region" description="Helical" evidence="1">
    <location>
        <begin position="266"/>
        <end position="287"/>
    </location>
</feature>
<keyword evidence="1" id="KW-0472">Membrane</keyword>
<dbReference type="RefSeq" id="WP_165232761.1">
    <property type="nucleotide sequence ID" value="NZ_CP049257.1"/>
</dbReference>
<sequence length="297" mass="30005">MSALRRVVVSLLVPIALLASAPGTARAEEITTAVPPGQSWVRVGHFVPGMGATSIEFQSLDDAGAAPVTLAADATYGDVSAYEKLTPGRYTATVYDSGAAEGSAPLLSRSLDVAANDARTVAVVGAAAAPRLVVLTDDLTPPQSGTARIRLLSAASAADAVTVTAVGGPTIAEDAVLGQATGYATVPAGSWTLQLKAATAEARQQNVPVVSGSIYTVVVLDAGDEKVRLDLVTDAAGAVVAPVGGAKTGLGGTASAVATTATPSPLLWVTVVALILGVALFGLWGRLRRQRRSTWNR</sequence>
<evidence type="ECO:0000259" key="3">
    <source>
        <dbReference type="Pfam" id="PF14344"/>
    </source>
</evidence>
<dbReference type="InterPro" id="IPR025510">
    <property type="entry name" value="DUF4397"/>
</dbReference>
<evidence type="ECO:0000256" key="1">
    <source>
        <dbReference type="SAM" id="Phobius"/>
    </source>
</evidence>
<dbReference type="KEGG" id="nano:G5V58_11860"/>
<feature type="domain" description="DUF4397" evidence="3">
    <location>
        <begin position="39"/>
        <end position="164"/>
    </location>
</feature>
<keyword evidence="5" id="KW-1185">Reference proteome</keyword>
<evidence type="ECO:0000256" key="2">
    <source>
        <dbReference type="SAM" id="SignalP"/>
    </source>
</evidence>
<dbReference type="Proteomes" id="UP000502996">
    <property type="component" value="Chromosome"/>
</dbReference>
<name>A0A6G6WDT0_9ACTN</name>
<keyword evidence="2" id="KW-0732">Signal</keyword>
<feature type="chain" id="PRO_5026216928" evidence="2">
    <location>
        <begin position="28"/>
        <end position="297"/>
    </location>
</feature>
<feature type="signal peptide" evidence="2">
    <location>
        <begin position="1"/>
        <end position="27"/>
    </location>
</feature>
<protein>
    <submittedName>
        <fullName evidence="4">DUF4397 domain-containing protein</fullName>
    </submittedName>
</protein>
<proteinExistence type="predicted"/>